<dbReference type="SMART" id="SM00382">
    <property type="entry name" value="AAA"/>
    <property type="match status" value="1"/>
</dbReference>
<name>A0A315XNN5_9EURY</name>
<protein>
    <submittedName>
        <fullName evidence="3">AAA-like domain protein</fullName>
    </submittedName>
</protein>
<feature type="compositionally biased region" description="Low complexity" evidence="1">
    <location>
        <begin position="449"/>
        <end position="471"/>
    </location>
</feature>
<dbReference type="PANTHER" id="PTHR30121">
    <property type="entry name" value="UNCHARACTERIZED PROTEIN YJGR-RELATED"/>
    <property type="match status" value="1"/>
</dbReference>
<dbReference type="InterPro" id="IPR051162">
    <property type="entry name" value="T4SS_component"/>
</dbReference>
<dbReference type="Pfam" id="PF05872">
    <property type="entry name" value="HerA_C"/>
    <property type="match status" value="1"/>
</dbReference>
<evidence type="ECO:0000259" key="2">
    <source>
        <dbReference type="SMART" id="SM00382"/>
    </source>
</evidence>
<keyword evidence="4" id="KW-1185">Reference proteome</keyword>
<feature type="region of interest" description="Disordered" evidence="1">
    <location>
        <begin position="449"/>
        <end position="475"/>
    </location>
</feature>
<reference evidence="3 4" key="1">
    <citation type="submission" date="2017-03" db="EMBL/GenBank/DDBJ databases">
        <title>Genome sequence of Methanobrevibacter thaueri.</title>
        <authorList>
            <person name="Poehlein A."/>
            <person name="Seedorf H."/>
            <person name="Daniel R."/>
        </authorList>
    </citation>
    <scope>NUCLEOTIDE SEQUENCE [LARGE SCALE GENOMIC DNA]</scope>
    <source>
        <strain evidence="3 4">DSM 11995</strain>
    </source>
</reference>
<evidence type="ECO:0000313" key="3">
    <source>
        <dbReference type="EMBL" id="PWB87945.1"/>
    </source>
</evidence>
<dbReference type="OrthoDB" id="10575at2157"/>
<comment type="caution">
    <text evidence="3">The sequence shown here is derived from an EMBL/GenBank/DDBJ whole genome shotgun (WGS) entry which is preliminary data.</text>
</comment>
<dbReference type="RefSeq" id="WP_116591507.1">
    <property type="nucleotide sequence ID" value="NZ_MZGS01000016.1"/>
</dbReference>
<accession>A0A315XNN5</accession>
<feature type="domain" description="AAA+ ATPase" evidence="2">
    <location>
        <begin position="24"/>
        <end position="333"/>
    </location>
</feature>
<dbReference type="InterPro" id="IPR003593">
    <property type="entry name" value="AAA+_ATPase"/>
</dbReference>
<dbReference type="InterPro" id="IPR027417">
    <property type="entry name" value="P-loop_NTPase"/>
</dbReference>
<dbReference type="SUPFAM" id="SSF52540">
    <property type="entry name" value="P-loop containing nucleoside triphosphate hydrolases"/>
    <property type="match status" value="1"/>
</dbReference>
<dbReference type="InterPro" id="IPR033186">
    <property type="entry name" value="HerA_C"/>
</dbReference>
<dbReference type="PANTHER" id="PTHR30121:SF6">
    <property type="entry name" value="SLR6007 PROTEIN"/>
    <property type="match status" value="1"/>
</dbReference>
<proteinExistence type="predicted"/>
<dbReference type="AlphaFoldDB" id="A0A315XNN5"/>
<dbReference type="Proteomes" id="UP000251717">
    <property type="component" value="Unassembled WGS sequence"/>
</dbReference>
<evidence type="ECO:0000313" key="4">
    <source>
        <dbReference type="Proteomes" id="UP000251717"/>
    </source>
</evidence>
<dbReference type="Gene3D" id="3.40.50.300">
    <property type="entry name" value="P-loop containing nucleotide triphosphate hydrolases"/>
    <property type="match status" value="2"/>
</dbReference>
<sequence>MYTEEKILIGCNENTDVFLLPKLANRHGLIAGATGTGKTVTLKVLAESFSDLGVPVFLADMKGDISGLAKIGSGNDFITKNREKYGLDAKGFKFKEYPVEFWDLFGEKGLPIRVTLSEMGPVLLSKILNLSEAQSGVLNIVFKVADEHCLPIIDLKDLKSMINYVVENKAQFEGEYGAIADKSANTILRSLITLEDQGGNDFFGEPALELGDFMQLDDNGMGIINILDAQKLSLSPEIYSTFLLWMLSTLFETMPEVGDMDKPKFVFFFDEAHLLFDDMSPEFAKKIEQIVRLIRSKGVGVYFISQSPADIPDDVLAQLGNRVQHALHAYTPKDQKAVKVAAETFRANPDFDTAEVISNLGIGQALVSVLDEKGVPTVVEQVDIVPPQSHIGAIEDELRQQLIDISTLKGKYAQALDAESAYELLLNKINENPNMESEVAPEVIEEVKAQAQQAPAPAEPVETVESEAAPEQPQQPGAVDVIGGILGTVLAGQQQTKGGRAKKTTTQKVVERAATQAASTVTREVTKGIMRGIFGNMK</sequence>
<gene>
    <name evidence="3" type="ORF">MBBTH_05320</name>
</gene>
<dbReference type="EMBL" id="MZGS01000016">
    <property type="protein sequence ID" value="PWB87945.1"/>
    <property type="molecule type" value="Genomic_DNA"/>
</dbReference>
<organism evidence="3 4">
    <name type="scientific">Methanobrevibacter thaueri</name>
    <dbReference type="NCBI Taxonomy" id="190975"/>
    <lineage>
        <taxon>Archaea</taxon>
        <taxon>Methanobacteriati</taxon>
        <taxon>Methanobacteriota</taxon>
        <taxon>Methanomada group</taxon>
        <taxon>Methanobacteria</taxon>
        <taxon>Methanobacteriales</taxon>
        <taxon>Methanobacteriaceae</taxon>
        <taxon>Methanobrevibacter</taxon>
    </lineage>
</organism>
<evidence type="ECO:0000256" key="1">
    <source>
        <dbReference type="SAM" id="MobiDB-lite"/>
    </source>
</evidence>